<sequence length="199" mass="23076">MRLERLNYNKIKIFLTFDDLTERGLSKEDMWNNSLKVQQLFRDMVDQASEELGFQPTQSLAVEVFALQAQGMVVILTTSSEDLSDQEDDDFMDDYIQMQVTLDENQDIFFEFSSFEDVIQLANRLSPLDVKSGTLYSYGKHFYLLVDTENEEDLDTETLVALLAEYGYPSTLTKYRIHEYGKMLLEKNALSFIAEKFSS</sequence>
<evidence type="ECO:0000256" key="2">
    <source>
        <dbReference type="ARBA" id="ARBA00011738"/>
    </source>
</evidence>
<dbReference type="Proteomes" id="UP000182762">
    <property type="component" value="Unassembled WGS sequence"/>
</dbReference>
<comment type="subunit">
    <text evidence="2 3">Homodimer.</text>
</comment>
<protein>
    <recommendedName>
        <fullName evidence="3">Adapter protein MecA</fullName>
    </recommendedName>
</protein>
<keyword evidence="3" id="KW-0178">Competence</keyword>
<comment type="function">
    <text evidence="3">Enables the recognition and targeting of unfolded and aggregated proteins to the ClpC protease or to other proteins involved in proteolysis. Acts negatively in the development of competence by binding ComK and recruiting it to the ClpCP protease. When overexpressed, inhibits sporulation. Also involved in Spx degradation by ClpC.</text>
</comment>
<evidence type="ECO:0000313" key="5">
    <source>
        <dbReference type="Proteomes" id="UP000182762"/>
    </source>
</evidence>
<comment type="domain">
    <text evidence="3">The N-terminal domain has binding sites for ComK and probably for unfolded/aggregated proteins; the C-terminal domain interacts with ClpC.</text>
</comment>
<dbReference type="GeneID" id="93709101"/>
<evidence type="ECO:0000256" key="1">
    <source>
        <dbReference type="ARBA" id="ARBA00005397"/>
    </source>
</evidence>
<dbReference type="PIRSF" id="PIRSF029008">
    <property type="entry name" value="MecA"/>
    <property type="match status" value="1"/>
</dbReference>
<dbReference type="PANTHER" id="PTHR39161">
    <property type="entry name" value="ADAPTER PROTEIN MECA"/>
    <property type="match status" value="1"/>
</dbReference>
<dbReference type="PANTHER" id="PTHR39161:SF2">
    <property type="entry name" value="ADAPTER PROTEIN MECA 2"/>
    <property type="match status" value="1"/>
</dbReference>
<organism evidence="4 5">
    <name type="scientific">Priestia endophytica DSM 13796</name>
    <dbReference type="NCBI Taxonomy" id="1121089"/>
    <lineage>
        <taxon>Bacteria</taxon>
        <taxon>Bacillati</taxon>
        <taxon>Bacillota</taxon>
        <taxon>Bacilli</taxon>
        <taxon>Bacillales</taxon>
        <taxon>Bacillaceae</taxon>
        <taxon>Priestia</taxon>
    </lineage>
</organism>
<reference evidence="4 5" key="1">
    <citation type="submission" date="2016-10" db="EMBL/GenBank/DDBJ databases">
        <authorList>
            <person name="Varghese N."/>
            <person name="Submissions S."/>
        </authorList>
    </citation>
    <scope>NUCLEOTIDE SEQUENCE [LARGE SCALE GENOMIC DNA]</scope>
    <source>
        <strain evidence="4 5">DSM 13796</strain>
    </source>
</reference>
<keyword evidence="5" id="KW-1185">Reference proteome</keyword>
<dbReference type="Pfam" id="PF05389">
    <property type="entry name" value="MecA"/>
    <property type="match status" value="1"/>
</dbReference>
<accession>A0A1I5VZD9</accession>
<dbReference type="InterPro" id="IPR008681">
    <property type="entry name" value="Neg-reg_MecA"/>
</dbReference>
<dbReference type="HAMAP" id="MF_01124">
    <property type="entry name" value="MecA"/>
    <property type="match status" value="1"/>
</dbReference>
<dbReference type="RefSeq" id="WP_061801847.1">
    <property type="nucleotide sequence ID" value="NZ_FOXX01000001.1"/>
</dbReference>
<name>A0A1I5VZD9_9BACI</name>
<dbReference type="EMBL" id="FOXX01000001">
    <property type="protein sequence ID" value="SFQ12894.1"/>
    <property type="molecule type" value="Genomic_DNA"/>
</dbReference>
<proteinExistence type="inferred from homology"/>
<dbReference type="NCBIfam" id="NF002781">
    <property type="entry name" value="PRK02899.1"/>
    <property type="match status" value="1"/>
</dbReference>
<comment type="similarity">
    <text evidence="1 3">Belongs to the MecA family.</text>
</comment>
<dbReference type="InterPro" id="IPR038471">
    <property type="entry name" value="MecA_C_sf"/>
</dbReference>
<dbReference type="Gene3D" id="3.30.70.1950">
    <property type="match status" value="1"/>
</dbReference>
<keyword evidence="3" id="KW-0749">Sporulation</keyword>
<comment type="caution">
    <text evidence="4">The sequence shown here is derived from an EMBL/GenBank/DDBJ whole genome shotgun (WGS) entry which is preliminary data.</text>
</comment>
<evidence type="ECO:0000256" key="3">
    <source>
        <dbReference type="HAMAP-Rule" id="MF_01124"/>
    </source>
</evidence>
<evidence type="ECO:0000313" key="4">
    <source>
        <dbReference type="EMBL" id="SFQ12894.1"/>
    </source>
</evidence>
<gene>
    <name evidence="3" type="primary">mecA</name>
    <name evidence="4" type="ORF">SAMN02745910_00328</name>
</gene>